<dbReference type="SUPFAM" id="SSF50729">
    <property type="entry name" value="PH domain-like"/>
    <property type="match status" value="1"/>
</dbReference>
<evidence type="ECO:0000256" key="1">
    <source>
        <dbReference type="SAM" id="MobiDB-lite"/>
    </source>
</evidence>
<feature type="domain" description="PH" evidence="2">
    <location>
        <begin position="48"/>
        <end position="156"/>
    </location>
</feature>
<dbReference type="InterPro" id="IPR011993">
    <property type="entry name" value="PH-like_dom_sf"/>
</dbReference>
<dbReference type="FunFam" id="2.30.29.30:FF:000024">
    <property type="entry name" value="Spectrin beta chain"/>
    <property type="match status" value="1"/>
</dbReference>
<organism evidence="3 4">
    <name type="scientific">Liparis tanakae</name>
    <name type="common">Tanaka's snailfish</name>
    <dbReference type="NCBI Taxonomy" id="230148"/>
    <lineage>
        <taxon>Eukaryota</taxon>
        <taxon>Metazoa</taxon>
        <taxon>Chordata</taxon>
        <taxon>Craniata</taxon>
        <taxon>Vertebrata</taxon>
        <taxon>Euteleostomi</taxon>
        <taxon>Actinopterygii</taxon>
        <taxon>Neopterygii</taxon>
        <taxon>Teleostei</taxon>
        <taxon>Neoteleostei</taxon>
        <taxon>Acanthomorphata</taxon>
        <taxon>Eupercaria</taxon>
        <taxon>Perciformes</taxon>
        <taxon>Cottioidei</taxon>
        <taxon>Cottales</taxon>
        <taxon>Liparidae</taxon>
        <taxon>Liparis</taxon>
    </lineage>
</organism>
<keyword evidence="4" id="KW-1185">Reference proteome</keyword>
<dbReference type="Proteomes" id="UP000314294">
    <property type="component" value="Unassembled WGS sequence"/>
</dbReference>
<evidence type="ECO:0000313" key="3">
    <source>
        <dbReference type="EMBL" id="TNN58097.1"/>
    </source>
</evidence>
<dbReference type="OrthoDB" id="430364at2759"/>
<dbReference type="PROSITE" id="PS50003">
    <property type="entry name" value="PH_DOMAIN"/>
    <property type="match status" value="1"/>
</dbReference>
<evidence type="ECO:0000313" key="4">
    <source>
        <dbReference type="Proteomes" id="UP000314294"/>
    </source>
</evidence>
<comment type="caution">
    <text evidence="3">The sequence shown here is derived from an EMBL/GenBank/DDBJ whole genome shotgun (WGS) entry which is preliminary data.</text>
</comment>
<sequence length="379" mass="41826">MGLLSVQMGSDGVCRQRKASQSLNNMEVQEEYVATRGRCLTLSGKPELPSMEGTLERKHKLQLGGKKAASRGWNSYHAVLYRQTLCFYLDRKDTLRSSACGLPLNLMGAECSPAPEYTKKNNCFRLRLRDGSEYLLNASSRFLMKKWMMKIQASTDIPISLKPFLCSGCHGLAKCHCSSRHDVTSTFPRRKAPGAAQTKGVSVLSREFNQAPRSRLRSVDERSTVLSSDAGCLDDDDDYDDEDSLKQTVTQRLSQSGASRDAAAASSSSSFSHSSFSSGDDWLSSKRRSHSFTSATFQKIKPRLHTPGGRGPERGSNYCVTLVVGDESSSASRSSGPPLLAAAGWQQDNYQDPALRSYTSLPRPRNKSVFKKFFGKRDI</sequence>
<reference evidence="3 4" key="1">
    <citation type="submission" date="2019-03" db="EMBL/GenBank/DDBJ databases">
        <title>First draft genome of Liparis tanakae, snailfish: a comprehensive survey of snailfish specific genes.</title>
        <authorList>
            <person name="Kim W."/>
            <person name="Song I."/>
            <person name="Jeong J.-H."/>
            <person name="Kim D."/>
            <person name="Kim S."/>
            <person name="Ryu S."/>
            <person name="Song J.Y."/>
            <person name="Lee S.K."/>
        </authorList>
    </citation>
    <scope>NUCLEOTIDE SEQUENCE [LARGE SCALE GENOMIC DNA]</scope>
    <source>
        <tissue evidence="3">Muscle</tissue>
    </source>
</reference>
<dbReference type="InterPro" id="IPR001849">
    <property type="entry name" value="PH_domain"/>
</dbReference>
<dbReference type="Pfam" id="PF00169">
    <property type="entry name" value="PH"/>
    <property type="match status" value="1"/>
</dbReference>
<proteinExistence type="predicted"/>
<name>A0A4Z2GWS0_9TELE</name>
<dbReference type="PRINTS" id="PR00683">
    <property type="entry name" value="SPECTRINPH"/>
</dbReference>
<feature type="compositionally biased region" description="Acidic residues" evidence="1">
    <location>
        <begin position="232"/>
        <end position="243"/>
    </location>
</feature>
<dbReference type="InterPro" id="IPR001605">
    <property type="entry name" value="PH_dom-spectrin-type"/>
</dbReference>
<dbReference type="PANTHER" id="PTHR37283:SF1">
    <property type="entry name" value="PH DOMAIN-CONTAINING PROTEIN YHR131C"/>
    <property type="match status" value="1"/>
</dbReference>
<dbReference type="AlphaFoldDB" id="A0A4Z2GWS0"/>
<evidence type="ECO:0000259" key="2">
    <source>
        <dbReference type="PROSITE" id="PS50003"/>
    </source>
</evidence>
<dbReference type="EMBL" id="SRLO01000389">
    <property type="protein sequence ID" value="TNN58097.1"/>
    <property type="molecule type" value="Genomic_DNA"/>
</dbReference>
<gene>
    <name evidence="3" type="primary">SPTBN1_0</name>
    <name evidence="3" type="ORF">EYF80_031696</name>
</gene>
<feature type="region of interest" description="Disordered" evidence="1">
    <location>
        <begin position="228"/>
        <end position="317"/>
    </location>
</feature>
<dbReference type="CDD" id="cd10571">
    <property type="entry name" value="PH_beta_spectrin"/>
    <property type="match status" value="1"/>
</dbReference>
<dbReference type="SMART" id="SM00233">
    <property type="entry name" value="PH"/>
    <property type="match status" value="1"/>
</dbReference>
<dbReference type="Gene3D" id="2.30.29.30">
    <property type="entry name" value="Pleckstrin-homology domain (PH domain)/Phosphotyrosine-binding domain (PTB)"/>
    <property type="match status" value="1"/>
</dbReference>
<feature type="region of interest" description="Disordered" evidence="1">
    <location>
        <begin position="185"/>
        <end position="207"/>
    </location>
</feature>
<dbReference type="PANTHER" id="PTHR37283">
    <property type="entry name" value="PH DOMAIN-CONTAINING PROTEIN YHR131C"/>
    <property type="match status" value="1"/>
</dbReference>
<dbReference type="GO" id="GO:0005543">
    <property type="term" value="F:phospholipid binding"/>
    <property type="evidence" value="ECO:0007669"/>
    <property type="project" value="InterPro"/>
</dbReference>
<feature type="compositionally biased region" description="Low complexity" evidence="1">
    <location>
        <begin position="254"/>
        <end position="282"/>
    </location>
</feature>
<accession>A0A4Z2GWS0</accession>
<protein>
    <submittedName>
        <fullName evidence="3">Spectrin beta chain, non-erythrocytic 1</fullName>
    </submittedName>
</protein>